<dbReference type="Gene3D" id="2.60.120.1620">
    <property type="match status" value="1"/>
</dbReference>
<evidence type="ECO:0000259" key="2">
    <source>
        <dbReference type="Pfam" id="PF03648"/>
    </source>
</evidence>
<protein>
    <submittedName>
        <fullName evidence="4">Glycosyl hydrolase family 67</fullName>
    </submittedName>
</protein>
<gene>
    <name evidence="4" type="ORF">LV89_04432</name>
</gene>
<comment type="caution">
    <text evidence="4">The sequence shown here is derived from an EMBL/GenBank/DDBJ whole genome shotgun (WGS) entry which is preliminary data.</text>
</comment>
<feature type="domain" description="Alpha glucuronidase N-terminal" evidence="2">
    <location>
        <begin position="52"/>
        <end position="162"/>
    </location>
</feature>
<dbReference type="InterPro" id="IPR005154">
    <property type="entry name" value="Glyco_hydro_67_aGlcAse_N"/>
</dbReference>
<accession>A0A316DGK8</accession>
<dbReference type="Gene3D" id="3.30.379.10">
    <property type="entry name" value="Chitobiase/beta-hexosaminidase domain 2-like"/>
    <property type="match status" value="1"/>
</dbReference>
<keyword evidence="1 4" id="KW-0378">Hydrolase</keyword>
<dbReference type="OrthoDB" id="8727830at2"/>
<reference evidence="4 5" key="1">
    <citation type="submission" date="2018-05" db="EMBL/GenBank/DDBJ databases">
        <title>Genomic Encyclopedia of Archaeal and Bacterial Type Strains, Phase II (KMG-II): from individual species to whole genera.</title>
        <authorList>
            <person name="Goeker M."/>
        </authorList>
    </citation>
    <scope>NUCLEOTIDE SEQUENCE [LARGE SCALE GENOMIC DNA]</scope>
    <source>
        <strain evidence="4 5">DSM 22214</strain>
    </source>
</reference>
<dbReference type="InterPro" id="IPR042301">
    <property type="entry name" value="GH115_sf"/>
</dbReference>
<organism evidence="4 5">
    <name type="scientific">Arcicella aurantiaca</name>
    <dbReference type="NCBI Taxonomy" id="591202"/>
    <lineage>
        <taxon>Bacteria</taxon>
        <taxon>Pseudomonadati</taxon>
        <taxon>Bacteroidota</taxon>
        <taxon>Cytophagia</taxon>
        <taxon>Cytophagales</taxon>
        <taxon>Flectobacillaceae</taxon>
        <taxon>Arcicella</taxon>
    </lineage>
</organism>
<dbReference type="SUPFAM" id="SSF55545">
    <property type="entry name" value="beta-N-acetylhexosaminidase-like domain"/>
    <property type="match status" value="1"/>
</dbReference>
<proteinExistence type="predicted"/>
<dbReference type="Proteomes" id="UP000245489">
    <property type="component" value="Unassembled WGS sequence"/>
</dbReference>
<dbReference type="Pfam" id="PF03648">
    <property type="entry name" value="Glyco_hydro_67N"/>
    <property type="match status" value="1"/>
</dbReference>
<dbReference type="InterPro" id="IPR029018">
    <property type="entry name" value="Hex-like_dom2"/>
</dbReference>
<dbReference type="InterPro" id="IPR041437">
    <property type="entry name" value="GH115_C"/>
</dbReference>
<evidence type="ECO:0000313" key="4">
    <source>
        <dbReference type="EMBL" id="PWK17331.1"/>
    </source>
</evidence>
<dbReference type="GO" id="GO:0045493">
    <property type="term" value="P:xylan catabolic process"/>
    <property type="evidence" value="ECO:0007669"/>
    <property type="project" value="InterPro"/>
</dbReference>
<name>A0A316DGK8_9BACT</name>
<sequence>MNCFRRVLLPFYLSGLVVLMLGLFSPKTLAQKSIEIVSKPQVGAFPIVSGSTATNIVVETENAEVVNIAAEALASDIHQISGIKPKVVHELQSTPFLIIAGTLDHSPLIQQLVASKKLDISKIQHKWESFTIATINNPFPKIKQALVIVGSDRRGTAYGLFEISRLAGVSPWQWWADVHPKPRKALYAINGNVTVGEPSVKYRGIFINDEDWGLNAWSKRKMDTDIKDIGPNTYSHVFELLLRLRANMIWPAMHDSTNAFWYYKQNPKVADKYGIVIGSTHCDMMLRSNTFEWGKNYANEYKQKPSEYRYDNNKAQIYQYWEDRIKEAQNYEAIYTIGMRGVRDGSIVGPTTKEGKIQLLDVIFKDQREIFEKYLGGVAKTPQIFCPYKEVLDLYRAGLKVPEEATLIWTDDNFGYIRQLSNPEEQKRSGASGVYYHLSYLGGPHDYLWLTTTSPSLMSYEMTKAYQFGANRLWVLNVGDIKPSEMETQFFLDMAWDVNKWNPENASKYAEYWANSTFGKELAPEIASIKNQYLQLAQNGKPEHLGILQFDDEAKQYRIQAYNQLMKQVDKLKKRVPSYLQDAFFELIEYPVKGAGLMNDKIFYAEWSRQIALSNKPLAIEYTRKLAEAFKQIQALTHHYTTAIEGGKWDHVITYAPRNLAVYGMPQVGVPEILDSTIKAPKVYDRRYLDTTPVSASSQTDSLTIFAADFLKKHTINHEQIMTINGLGLGGKSISRYPFTGISFKETSFENAPYVDYEFLLKRGNYEFSVKCLPTHAIHAGRNLLLGVSFNQEKPSFVNFANLKEDKKWSANVLRGFAESTIPFTSTKSQKVKVRLYLMDTGLAISRLDMKLLNK</sequence>
<evidence type="ECO:0000259" key="3">
    <source>
        <dbReference type="Pfam" id="PF17829"/>
    </source>
</evidence>
<dbReference type="InterPro" id="IPR031924">
    <property type="entry name" value="GH115"/>
</dbReference>
<keyword evidence="5" id="KW-1185">Reference proteome</keyword>
<dbReference type="PANTHER" id="PTHR37842:SF2">
    <property type="entry name" value="GYLCOSYL HYDROLASE 115 C-TERMINAL DOMAIN-CONTAINING PROTEIN"/>
    <property type="match status" value="1"/>
</dbReference>
<dbReference type="EMBL" id="QGGO01000036">
    <property type="protein sequence ID" value="PWK17331.1"/>
    <property type="molecule type" value="Genomic_DNA"/>
</dbReference>
<evidence type="ECO:0000313" key="5">
    <source>
        <dbReference type="Proteomes" id="UP000245489"/>
    </source>
</evidence>
<dbReference type="PANTHER" id="PTHR37842">
    <property type="match status" value="1"/>
</dbReference>
<dbReference type="RefSeq" id="WP_158279660.1">
    <property type="nucleotide sequence ID" value="NZ_QGGO01000036.1"/>
</dbReference>
<dbReference type="Pfam" id="PF17829">
    <property type="entry name" value="GH115_C"/>
    <property type="match status" value="1"/>
</dbReference>
<evidence type="ECO:0000256" key="1">
    <source>
        <dbReference type="ARBA" id="ARBA00022801"/>
    </source>
</evidence>
<dbReference type="AlphaFoldDB" id="A0A316DGK8"/>
<dbReference type="Pfam" id="PF15979">
    <property type="entry name" value="Glyco_hydro_115"/>
    <property type="match status" value="1"/>
</dbReference>
<dbReference type="GO" id="GO:0046559">
    <property type="term" value="F:alpha-glucuronidase activity"/>
    <property type="evidence" value="ECO:0007669"/>
    <property type="project" value="InterPro"/>
</dbReference>
<dbReference type="Gene3D" id="3.20.20.520">
    <property type="entry name" value="Glycosyl hydrolase family 115"/>
    <property type="match status" value="1"/>
</dbReference>
<feature type="domain" description="Gylcosyl hydrolase 115 C-terminal" evidence="3">
    <location>
        <begin position="703"/>
        <end position="848"/>
    </location>
</feature>
<dbReference type="Gene3D" id="1.20.58.2150">
    <property type="match status" value="1"/>
</dbReference>